<dbReference type="PROSITE" id="PS51257">
    <property type="entry name" value="PROKAR_LIPOPROTEIN"/>
    <property type="match status" value="1"/>
</dbReference>
<dbReference type="Gene3D" id="3.30.300.210">
    <property type="entry name" value="Nutrient germinant receptor protein C, domain 3"/>
    <property type="match status" value="1"/>
</dbReference>
<evidence type="ECO:0000256" key="2">
    <source>
        <dbReference type="ARBA" id="ARBA00007886"/>
    </source>
</evidence>
<dbReference type="PANTHER" id="PTHR35789">
    <property type="entry name" value="SPORE GERMINATION PROTEIN B3"/>
    <property type="match status" value="1"/>
</dbReference>
<evidence type="ECO:0000256" key="5">
    <source>
        <dbReference type="ARBA" id="ARBA00023136"/>
    </source>
</evidence>
<dbReference type="PANTHER" id="PTHR35789:SF1">
    <property type="entry name" value="SPORE GERMINATION PROTEIN B3"/>
    <property type="match status" value="1"/>
</dbReference>
<dbReference type="Pfam" id="PF25198">
    <property type="entry name" value="Spore_GerAC_N"/>
    <property type="match status" value="1"/>
</dbReference>
<comment type="similarity">
    <text evidence="2">Belongs to the GerABKC lipoprotein family.</text>
</comment>
<feature type="domain" description="Spore germination protein N-terminal" evidence="9">
    <location>
        <begin position="20"/>
        <end position="192"/>
    </location>
</feature>
<keyword evidence="5" id="KW-0472">Membrane</keyword>
<dbReference type="RefSeq" id="WP_209812315.1">
    <property type="nucleotide sequence ID" value="NZ_JAGGKT010000019.1"/>
</dbReference>
<reference evidence="10 11" key="1">
    <citation type="submission" date="2021-03" db="EMBL/GenBank/DDBJ databases">
        <title>Genomic Encyclopedia of Type Strains, Phase IV (KMG-IV): sequencing the most valuable type-strain genomes for metagenomic binning, comparative biology and taxonomic classification.</title>
        <authorList>
            <person name="Goeker M."/>
        </authorList>
    </citation>
    <scope>NUCLEOTIDE SEQUENCE [LARGE SCALE GENOMIC DNA]</scope>
    <source>
        <strain evidence="10 11">DSM 24738</strain>
    </source>
</reference>
<dbReference type="NCBIfam" id="TIGR02887">
    <property type="entry name" value="spore_ger_x_C"/>
    <property type="match status" value="1"/>
</dbReference>
<evidence type="ECO:0000256" key="4">
    <source>
        <dbReference type="ARBA" id="ARBA00022729"/>
    </source>
</evidence>
<dbReference type="InterPro" id="IPR038501">
    <property type="entry name" value="Spore_GerAC_C_sf"/>
</dbReference>
<keyword evidence="6" id="KW-0564">Palmitate</keyword>
<dbReference type="Pfam" id="PF05504">
    <property type="entry name" value="Spore_GerAC"/>
    <property type="match status" value="1"/>
</dbReference>
<evidence type="ECO:0000313" key="11">
    <source>
        <dbReference type="Proteomes" id="UP001519343"/>
    </source>
</evidence>
<evidence type="ECO:0000256" key="3">
    <source>
        <dbReference type="ARBA" id="ARBA00022544"/>
    </source>
</evidence>
<dbReference type="Proteomes" id="UP001519343">
    <property type="component" value="Unassembled WGS sequence"/>
</dbReference>
<dbReference type="InterPro" id="IPR046953">
    <property type="entry name" value="Spore_GerAC-like_C"/>
</dbReference>
<comment type="subcellular location">
    <subcellularLocation>
        <location evidence="1">Membrane</location>
        <topology evidence="1">Lipid-anchor</topology>
    </subcellularLocation>
</comment>
<accession>A0ABS4GVK9</accession>
<comment type="caution">
    <text evidence="10">The sequence shown here is derived from an EMBL/GenBank/DDBJ whole genome shotgun (WGS) entry which is preliminary data.</text>
</comment>
<feature type="domain" description="Spore germination GerAC-like C-terminal" evidence="8">
    <location>
        <begin position="203"/>
        <end position="358"/>
    </location>
</feature>
<evidence type="ECO:0000259" key="9">
    <source>
        <dbReference type="Pfam" id="PF25198"/>
    </source>
</evidence>
<proteinExistence type="inferred from homology"/>
<evidence type="ECO:0000256" key="1">
    <source>
        <dbReference type="ARBA" id="ARBA00004635"/>
    </source>
</evidence>
<dbReference type="EMBL" id="JAGGKT010000019">
    <property type="protein sequence ID" value="MBP1934310.1"/>
    <property type="molecule type" value="Genomic_DNA"/>
</dbReference>
<gene>
    <name evidence="10" type="ORF">J2Z37_004330</name>
</gene>
<evidence type="ECO:0000259" key="8">
    <source>
        <dbReference type="Pfam" id="PF05504"/>
    </source>
</evidence>
<evidence type="ECO:0000313" key="10">
    <source>
        <dbReference type="EMBL" id="MBP1934310.1"/>
    </source>
</evidence>
<protein>
    <submittedName>
        <fullName evidence="10">Spore germination protein KC</fullName>
    </submittedName>
</protein>
<keyword evidence="7" id="KW-0449">Lipoprotein</keyword>
<keyword evidence="11" id="KW-1185">Reference proteome</keyword>
<organism evidence="10 11">
    <name type="scientific">Ammoniphilus resinae</name>
    <dbReference type="NCBI Taxonomy" id="861532"/>
    <lineage>
        <taxon>Bacteria</taxon>
        <taxon>Bacillati</taxon>
        <taxon>Bacillota</taxon>
        <taxon>Bacilli</taxon>
        <taxon>Bacillales</taxon>
        <taxon>Paenibacillaceae</taxon>
        <taxon>Aneurinibacillus group</taxon>
        <taxon>Ammoniphilus</taxon>
    </lineage>
</organism>
<keyword evidence="3" id="KW-0309">Germination</keyword>
<dbReference type="InterPro" id="IPR008844">
    <property type="entry name" value="Spore_GerAC-like"/>
</dbReference>
<evidence type="ECO:0000256" key="6">
    <source>
        <dbReference type="ARBA" id="ARBA00023139"/>
    </source>
</evidence>
<dbReference type="InterPro" id="IPR057336">
    <property type="entry name" value="GerAC_N"/>
</dbReference>
<name>A0ABS4GVK9_9BACL</name>
<sequence>MRGFKLLMVCLFFLLAGCGYKDIDKRFFVVAIGVDKSNSDHGKYKITFKVAIPPDKPSAKSNEAEIITTDSDSMTEAVRITRAQLDKEIDFSHTKAIIFGQSLVQKENVSEIIDWFVRRRDIQRIAYTGVGSPTALEVLKVRPAFERLPGNSLFLYFGRSGTEAPYVITEPLFDFYRRIKEKGIDPVLPIIQAEGDKYSILSSAIFKNYRMNLTLNDLESEILNSFLGRLKKTDFKIQANGESFFVFADSVKLNYDLLAGEKPTIHIHCKMSVTIEESKQTLALEKMHQLQILTEQEIRKNVLKLVKKFQQANVDPIGFGLRYRGSHLNNQTEWQKWEDIYPEIEFTMKAEVKVRGTGSIY</sequence>
<keyword evidence="4" id="KW-0732">Signal</keyword>
<evidence type="ECO:0000256" key="7">
    <source>
        <dbReference type="ARBA" id="ARBA00023288"/>
    </source>
</evidence>